<dbReference type="RefSeq" id="WP_387720471.1">
    <property type="nucleotide sequence ID" value="NZ_JBIAPI010000006.1"/>
</dbReference>
<name>A0ABW6QWW8_9NOCA</name>
<protein>
    <submittedName>
        <fullName evidence="4">Pyrroloquinoline quinone biosynthesis peptide chaperone PqqD</fullName>
    </submittedName>
</protein>
<evidence type="ECO:0000313" key="5">
    <source>
        <dbReference type="Proteomes" id="UP001601948"/>
    </source>
</evidence>
<dbReference type="Pfam" id="PF05402">
    <property type="entry name" value="PqqD"/>
    <property type="match status" value="1"/>
</dbReference>
<accession>A0ABW6QWW8</accession>
<evidence type="ECO:0000256" key="2">
    <source>
        <dbReference type="ARBA" id="ARBA00011741"/>
    </source>
</evidence>
<evidence type="ECO:0000256" key="1">
    <source>
        <dbReference type="ARBA" id="ARBA00004886"/>
    </source>
</evidence>
<comment type="subunit">
    <text evidence="2">Monomer. Interacts with PqqE.</text>
</comment>
<keyword evidence="5" id="KW-1185">Reference proteome</keyword>
<evidence type="ECO:0000313" key="4">
    <source>
        <dbReference type="EMBL" id="MFF3225758.1"/>
    </source>
</evidence>
<dbReference type="InterPro" id="IPR041881">
    <property type="entry name" value="PqqD_sf"/>
</dbReference>
<dbReference type="Gene3D" id="1.10.10.1150">
    <property type="entry name" value="Coenzyme PQQ synthesis protein D (PqqD)"/>
    <property type="match status" value="1"/>
</dbReference>
<comment type="pathway">
    <text evidence="1">Cofactor biosynthesis; pyrroloquinoline quinone biosynthesis.</text>
</comment>
<evidence type="ECO:0000256" key="3">
    <source>
        <dbReference type="ARBA" id="ARBA00022905"/>
    </source>
</evidence>
<organism evidence="4 5">
    <name type="scientific">Nocardia suismassiliense</name>
    <dbReference type="NCBI Taxonomy" id="2077092"/>
    <lineage>
        <taxon>Bacteria</taxon>
        <taxon>Bacillati</taxon>
        <taxon>Actinomycetota</taxon>
        <taxon>Actinomycetes</taxon>
        <taxon>Mycobacteriales</taxon>
        <taxon>Nocardiaceae</taxon>
        <taxon>Nocardia</taxon>
    </lineage>
</organism>
<proteinExistence type="predicted"/>
<sequence>MAGLSDSTLPRLRPGVRLASDSVRGELALLPEGVVVLNDTAAAVLALCDGAHSIDRIVQRLGAEYEGVRAEDIAELLERLAQRRVVALDD</sequence>
<gene>
    <name evidence="4" type="primary">pqqD</name>
    <name evidence="4" type="ORF">ACFYV7_23380</name>
</gene>
<dbReference type="EMBL" id="JBIAPI010000006">
    <property type="protein sequence ID" value="MFF3225758.1"/>
    <property type="molecule type" value="Genomic_DNA"/>
</dbReference>
<keyword evidence="3" id="KW-0884">PQQ biosynthesis</keyword>
<reference evidence="4 5" key="1">
    <citation type="submission" date="2024-10" db="EMBL/GenBank/DDBJ databases">
        <title>The Natural Products Discovery Center: Release of the First 8490 Sequenced Strains for Exploring Actinobacteria Biosynthetic Diversity.</title>
        <authorList>
            <person name="Kalkreuter E."/>
            <person name="Kautsar S.A."/>
            <person name="Yang D."/>
            <person name="Bader C.D."/>
            <person name="Teijaro C.N."/>
            <person name="Fluegel L."/>
            <person name="Davis C.M."/>
            <person name="Simpson J.R."/>
            <person name="Lauterbach L."/>
            <person name="Steele A.D."/>
            <person name="Gui C."/>
            <person name="Meng S."/>
            <person name="Li G."/>
            <person name="Viehrig K."/>
            <person name="Ye F."/>
            <person name="Su P."/>
            <person name="Kiefer A.F."/>
            <person name="Nichols A."/>
            <person name="Cepeda A.J."/>
            <person name="Yan W."/>
            <person name="Fan B."/>
            <person name="Jiang Y."/>
            <person name="Adhikari A."/>
            <person name="Zheng C.-J."/>
            <person name="Schuster L."/>
            <person name="Cowan T.M."/>
            <person name="Smanski M.J."/>
            <person name="Chevrette M.G."/>
            <person name="De Carvalho L.P.S."/>
            <person name="Shen B."/>
        </authorList>
    </citation>
    <scope>NUCLEOTIDE SEQUENCE [LARGE SCALE GENOMIC DNA]</scope>
    <source>
        <strain evidence="4 5">NPDC003040</strain>
    </source>
</reference>
<dbReference type="InterPro" id="IPR022479">
    <property type="entry name" value="PqqD_bac"/>
</dbReference>
<dbReference type="NCBIfam" id="TIGR03859">
    <property type="entry name" value="PQQ_PqqD"/>
    <property type="match status" value="1"/>
</dbReference>
<dbReference type="Proteomes" id="UP001601948">
    <property type="component" value="Unassembled WGS sequence"/>
</dbReference>
<dbReference type="InterPro" id="IPR008792">
    <property type="entry name" value="PQQD"/>
</dbReference>
<comment type="caution">
    <text evidence="4">The sequence shown here is derived from an EMBL/GenBank/DDBJ whole genome shotgun (WGS) entry which is preliminary data.</text>
</comment>